<accession>A0A173R9N5</accession>
<dbReference type="InterPro" id="IPR045407">
    <property type="entry name" value="DUF6512"/>
</dbReference>
<evidence type="ECO:0000313" key="1">
    <source>
        <dbReference type="EMBL" id="MTK20668.1"/>
    </source>
</evidence>
<dbReference type="AlphaFoldDB" id="A0A173R9N5"/>
<dbReference type="RefSeq" id="WP_006784158.1">
    <property type="nucleotide sequence ID" value="NZ_CABJBH010000001.1"/>
</dbReference>
<gene>
    <name evidence="1" type="ORF">GMA92_04345</name>
</gene>
<protein>
    <submittedName>
        <fullName evidence="1">Uncharacterized protein</fullName>
    </submittedName>
</protein>
<dbReference type="Pfam" id="PF20122">
    <property type="entry name" value="DUF6512"/>
    <property type="match status" value="1"/>
</dbReference>
<dbReference type="EMBL" id="WMQE01000007">
    <property type="protein sequence ID" value="MTK20668.1"/>
    <property type="molecule type" value="Genomic_DNA"/>
</dbReference>
<organism evidence="1 2">
    <name type="scientific">Turicibacter sanguinis</name>
    <dbReference type="NCBI Taxonomy" id="154288"/>
    <lineage>
        <taxon>Bacteria</taxon>
        <taxon>Bacillati</taxon>
        <taxon>Bacillota</taxon>
        <taxon>Erysipelotrichia</taxon>
        <taxon>Erysipelotrichales</taxon>
        <taxon>Turicibacteraceae</taxon>
        <taxon>Turicibacter</taxon>
    </lineage>
</organism>
<sequence length="182" mass="21140">MSYFDTVPPQKWILKGIIGLFVLAVGFHFIYDLTGQNMVAGIFSPVNESTWEHCKVILWPTILWWTIYYFVKRHTYRIDAAKWFTSQFISLVVAILAVPVMYYFYTGAFGIENMAIDIFIVFLAFLVGQYVGYRNYKYGKGIHEMIALFLIAVIVILFIWFTFNPIHIPLFQDPTTGLYGIS</sequence>
<dbReference type="Proteomes" id="UP000487649">
    <property type="component" value="Unassembled WGS sequence"/>
</dbReference>
<dbReference type="OrthoDB" id="48209at2"/>
<evidence type="ECO:0000313" key="2">
    <source>
        <dbReference type="Proteomes" id="UP000487649"/>
    </source>
</evidence>
<comment type="caution">
    <text evidence="1">The sequence shown here is derived from an EMBL/GenBank/DDBJ whole genome shotgun (WGS) entry which is preliminary data.</text>
</comment>
<proteinExistence type="predicted"/>
<dbReference type="GeneID" id="60057700"/>
<reference evidence="1 2" key="1">
    <citation type="journal article" date="2019" name="Nat. Med.">
        <title>A library of human gut bacterial isolates paired with longitudinal multiomics data enables mechanistic microbiome research.</title>
        <authorList>
            <person name="Poyet M."/>
            <person name="Groussin M."/>
            <person name="Gibbons S.M."/>
            <person name="Avila-Pacheco J."/>
            <person name="Jiang X."/>
            <person name="Kearney S.M."/>
            <person name="Perrotta A.R."/>
            <person name="Berdy B."/>
            <person name="Zhao S."/>
            <person name="Lieberman T.D."/>
            <person name="Swanson P.K."/>
            <person name="Smith M."/>
            <person name="Roesemann S."/>
            <person name="Alexander J.E."/>
            <person name="Rich S.A."/>
            <person name="Livny J."/>
            <person name="Vlamakis H."/>
            <person name="Clish C."/>
            <person name="Bullock K."/>
            <person name="Deik A."/>
            <person name="Scott J."/>
            <person name="Pierce K.A."/>
            <person name="Xavier R.J."/>
            <person name="Alm E.J."/>
        </authorList>
    </citation>
    <scope>NUCLEOTIDE SEQUENCE [LARGE SCALE GENOMIC DNA]</scope>
    <source>
        <strain evidence="1 2">BIOML-A198</strain>
    </source>
</reference>
<name>A0A173R9N5_9FIRM</name>